<dbReference type="InterPro" id="IPR036873">
    <property type="entry name" value="Rhodanese-like_dom_sf"/>
</dbReference>
<dbReference type="PANTHER" id="PTHR43196">
    <property type="entry name" value="SULFATE ADENYLYLTRANSFERASE SUBUNIT 2"/>
    <property type="match status" value="1"/>
</dbReference>
<dbReference type="NCBIfam" id="TIGR03183">
    <property type="entry name" value="DNA_S_dndC"/>
    <property type="match status" value="1"/>
</dbReference>
<dbReference type="PANTHER" id="PTHR43196:SF2">
    <property type="entry name" value="PHOSPHOADENOSINE PHOSPHOSULFATE REDUCTASE"/>
    <property type="match status" value="1"/>
</dbReference>
<evidence type="ECO:0000259" key="1">
    <source>
        <dbReference type="PROSITE" id="PS50206"/>
    </source>
</evidence>
<dbReference type="GO" id="GO:0003824">
    <property type="term" value="F:catalytic activity"/>
    <property type="evidence" value="ECO:0007669"/>
    <property type="project" value="InterPro"/>
</dbReference>
<feature type="domain" description="Rhodanese" evidence="1">
    <location>
        <begin position="12"/>
        <end position="108"/>
    </location>
</feature>
<dbReference type="InterPro" id="IPR017598">
    <property type="entry name" value="SulphurTrfase_DndC"/>
</dbReference>
<dbReference type="RefSeq" id="WP_258554263.1">
    <property type="nucleotide sequence ID" value="NZ_UGHZ01000003.1"/>
</dbReference>
<dbReference type="SUPFAM" id="SSF52821">
    <property type="entry name" value="Rhodanese/Cell cycle control phosphatase"/>
    <property type="match status" value="1"/>
</dbReference>
<dbReference type="Gene3D" id="3.40.50.620">
    <property type="entry name" value="HUPs"/>
    <property type="match status" value="1"/>
</dbReference>
<gene>
    <name evidence="2" type="ORF">NCTC12221_01758</name>
</gene>
<dbReference type="InterPro" id="IPR001763">
    <property type="entry name" value="Rhodanese-like_dom"/>
</dbReference>
<dbReference type="PROSITE" id="PS50206">
    <property type="entry name" value="RHODANESE_3"/>
    <property type="match status" value="1"/>
</dbReference>
<dbReference type="Pfam" id="PF01507">
    <property type="entry name" value="PAPS_reduct"/>
    <property type="match status" value="1"/>
</dbReference>
<evidence type="ECO:0000313" key="2">
    <source>
        <dbReference type="EMBL" id="STP13680.1"/>
    </source>
</evidence>
<dbReference type="InterPro" id="IPR002500">
    <property type="entry name" value="PAPS_reduct_dom"/>
</dbReference>
<dbReference type="Pfam" id="PF00581">
    <property type="entry name" value="Rhodanese"/>
    <property type="match status" value="1"/>
</dbReference>
<name>A0A377JWT5_9HELI</name>
<dbReference type="InterPro" id="IPR014729">
    <property type="entry name" value="Rossmann-like_a/b/a_fold"/>
</dbReference>
<dbReference type="SUPFAM" id="SSF52402">
    <property type="entry name" value="Adenine nucleotide alpha hydrolases-like"/>
    <property type="match status" value="1"/>
</dbReference>
<reference evidence="2 3" key="1">
    <citation type="submission" date="2018-06" db="EMBL/GenBank/DDBJ databases">
        <authorList>
            <consortium name="Pathogen Informatics"/>
            <person name="Doyle S."/>
        </authorList>
    </citation>
    <scope>NUCLEOTIDE SEQUENCE [LARGE SCALE GENOMIC DNA]</scope>
    <source>
        <strain evidence="2 3">NCTC12221</strain>
    </source>
</reference>
<dbReference type="EMBL" id="UGHZ01000003">
    <property type="protein sequence ID" value="STP13680.1"/>
    <property type="molecule type" value="Genomic_DNA"/>
</dbReference>
<accession>A0A377JWT5</accession>
<sequence>MVSLGIESFVKRCDEFAIIDTRNVNAYNAAHLKDSINLATKDSLKDFIQTHSIYDKPLLFLCFSAKRAKDFAKFSLALLENTHYPFKEVYYLESGVMELYDFGFSFVENTANKHTKETPLNDIITQTKNELKRQFLSTTRAWIIAFSGGKDSTCILQLFYEMLVSLPKHLQRQSYAIASNTLVEAPHIDTFLHNVLDSINTHAKNNDIPFSILQVSPSLQDDFWVNLIGKGYPSPTRTFRWCTDRLKITPSRIEVANITKQAGSALLVLGTREQESTNRKKSMQKRILNNQGFSKHDDFPNTMTYAPLSKWSTDDVWAYLSTHKPLWDKDHSELFKLYAKASGDECQFITHLAQSSCGGSRFGCWVCTVVSEDKSLQGFIDTGENHLKPLNDFRNYIKLLREDKLARADYKRDGRAVYKNGGLGPFLSKTRIEIFTKLLETEKEFLSLGGEKELINSAQILEIQKEWDKDFDFENTALQIAMKFNKKGVCMQDKKQKILHEEILEDIVANAENTEVGLEDVKSLVQKSLDICNTYGRRGVNSAPAKIKEEIEKLLNDKSTKEEKECL</sequence>
<protein>
    <submittedName>
        <fullName evidence="2">Phosphoadenosine phosphosulphate reductase</fullName>
    </submittedName>
</protein>
<dbReference type="Proteomes" id="UP000255335">
    <property type="component" value="Unassembled WGS sequence"/>
</dbReference>
<dbReference type="Gene3D" id="3.40.250.10">
    <property type="entry name" value="Rhodanese-like domain"/>
    <property type="match status" value="1"/>
</dbReference>
<proteinExistence type="predicted"/>
<evidence type="ECO:0000313" key="3">
    <source>
        <dbReference type="Proteomes" id="UP000255335"/>
    </source>
</evidence>
<dbReference type="SMART" id="SM00450">
    <property type="entry name" value="RHOD"/>
    <property type="match status" value="1"/>
</dbReference>
<dbReference type="AlphaFoldDB" id="A0A377JWT5"/>
<organism evidence="2 3">
    <name type="scientific">Helicobacter cinaedi</name>
    <dbReference type="NCBI Taxonomy" id="213"/>
    <lineage>
        <taxon>Bacteria</taxon>
        <taxon>Pseudomonadati</taxon>
        <taxon>Campylobacterota</taxon>
        <taxon>Epsilonproteobacteria</taxon>
        <taxon>Campylobacterales</taxon>
        <taxon>Helicobacteraceae</taxon>
        <taxon>Helicobacter</taxon>
    </lineage>
</organism>
<dbReference type="InterPro" id="IPR050128">
    <property type="entry name" value="Sulfate_adenylyltrnsfr_sub2"/>
</dbReference>